<evidence type="ECO:0000313" key="1">
    <source>
        <dbReference type="EMBL" id="MBT2162351.1"/>
    </source>
</evidence>
<accession>A0ABS5WG40</accession>
<evidence type="ECO:0000313" key="2">
    <source>
        <dbReference type="Proteomes" id="UP000740413"/>
    </source>
</evidence>
<dbReference type="EMBL" id="JACATN010000004">
    <property type="protein sequence ID" value="MBT2162351.1"/>
    <property type="molecule type" value="Genomic_DNA"/>
</dbReference>
<sequence>MKIKLALFFLISLATLTFTYGQTSGLSKLEIPKTAPSGFESVITTKLNKPLQPGAAYEIGFWIFGRQLPNQSYSYPIAVFPSSKTIVNDGISSIVESVQPSPKLEVNPPPSFATRGHFTFIVRPDQVYDHLTVALENENGKPSPIDFKKDITVIGVFAKPLPTGPKNKSVQFKKAGINKTAIPAKIAERTLIDSKKSYTVSENKIQLGLYDHRRIDNDIVTIYLNGEIAVEHVQLKSKKQFFDLTLQPGQNIITLHAENLGEVAPNTAAILIKTETEEFMAVLESDLGQSSYIKLLYEK</sequence>
<reference evidence="1 2" key="1">
    <citation type="submission" date="2020-06" db="EMBL/GenBank/DDBJ databases">
        <authorList>
            <person name="Isaeva M.P."/>
            <person name="Chernysheva N.Y."/>
        </authorList>
    </citation>
    <scope>NUCLEOTIDE SEQUENCE [LARGE SCALE GENOMIC DNA]</scope>
    <source>
        <strain evidence="1 2">KMM 6746</strain>
    </source>
</reference>
<reference evidence="2" key="2">
    <citation type="submission" date="2023-07" db="EMBL/GenBank/DDBJ databases">
        <title>Zobellia barbeyronii sp. nov., a new marine flavobacterium, isolated from green and red algae.</title>
        <authorList>
            <person name="Nedashkovskaya O.I."/>
            <person name="Otstavnykh N."/>
            <person name="Zhukova N."/>
            <person name="Guzev K."/>
            <person name="Chausova V."/>
            <person name="Tekutyeva L."/>
            <person name="Mikhailov V."/>
            <person name="Isaeva M."/>
        </authorList>
    </citation>
    <scope>NUCLEOTIDE SEQUENCE [LARGE SCALE GENOMIC DNA]</scope>
    <source>
        <strain evidence="2">KMM 6746</strain>
    </source>
</reference>
<proteinExistence type="predicted"/>
<name>A0ABS5WG40_9FLAO</name>
<gene>
    <name evidence="1" type="ORF">HW347_13845</name>
</gene>
<comment type="caution">
    <text evidence="1">The sequence shown here is derived from an EMBL/GenBank/DDBJ whole genome shotgun (WGS) entry which is preliminary data.</text>
</comment>
<organism evidence="1 2">
    <name type="scientific">Zobellia barbeyronii</name>
    <dbReference type="NCBI Taxonomy" id="2748009"/>
    <lineage>
        <taxon>Bacteria</taxon>
        <taxon>Pseudomonadati</taxon>
        <taxon>Bacteroidota</taxon>
        <taxon>Flavobacteriia</taxon>
        <taxon>Flavobacteriales</taxon>
        <taxon>Flavobacteriaceae</taxon>
        <taxon>Zobellia</taxon>
    </lineage>
</organism>
<keyword evidence="2" id="KW-1185">Reference proteome</keyword>
<protein>
    <submittedName>
        <fullName evidence="1">Uncharacterized protein</fullName>
    </submittedName>
</protein>
<dbReference type="RefSeq" id="WP_214612403.1">
    <property type="nucleotide sequence ID" value="NZ_JACATN010000004.1"/>
</dbReference>
<dbReference type="Proteomes" id="UP000740413">
    <property type="component" value="Unassembled WGS sequence"/>
</dbReference>